<dbReference type="Pfam" id="PF05822">
    <property type="entry name" value="UMPH-1"/>
    <property type="match status" value="1"/>
</dbReference>
<organism evidence="9 10">
    <name type="scientific">Hesseltinella vesiculosa</name>
    <dbReference type="NCBI Taxonomy" id="101127"/>
    <lineage>
        <taxon>Eukaryota</taxon>
        <taxon>Fungi</taxon>
        <taxon>Fungi incertae sedis</taxon>
        <taxon>Mucoromycota</taxon>
        <taxon>Mucoromycotina</taxon>
        <taxon>Mucoromycetes</taxon>
        <taxon>Mucorales</taxon>
        <taxon>Cunninghamellaceae</taxon>
        <taxon>Hesseltinella</taxon>
    </lineage>
</organism>
<evidence type="ECO:0000313" key="10">
    <source>
        <dbReference type="Proteomes" id="UP000242146"/>
    </source>
</evidence>
<protein>
    <recommendedName>
        <fullName evidence="3">5'-nucleotidase</fullName>
        <ecNumber evidence="3">3.1.3.5</ecNumber>
    </recommendedName>
</protein>
<dbReference type="STRING" id="101127.A0A1X2GK81"/>
<keyword evidence="10" id="KW-1185">Reference proteome</keyword>
<dbReference type="Proteomes" id="UP000242146">
    <property type="component" value="Unassembled WGS sequence"/>
</dbReference>
<keyword evidence="5" id="KW-0547">Nucleotide-binding</keyword>
<feature type="non-terminal residue" evidence="9">
    <location>
        <position position="135"/>
    </location>
</feature>
<dbReference type="PANTHER" id="PTHR13045:SF0">
    <property type="entry name" value="7-METHYLGUANOSINE PHOSPHATE-SPECIFIC 5'-NUCLEOTIDASE"/>
    <property type="match status" value="1"/>
</dbReference>
<dbReference type="GO" id="GO:0008253">
    <property type="term" value="F:5'-nucleotidase activity"/>
    <property type="evidence" value="ECO:0007669"/>
    <property type="project" value="UniProtKB-EC"/>
</dbReference>
<name>A0A1X2GK81_9FUNG</name>
<dbReference type="InterPro" id="IPR036412">
    <property type="entry name" value="HAD-like_sf"/>
</dbReference>
<dbReference type="PANTHER" id="PTHR13045">
    <property type="entry name" value="5'-NUCLEOTIDASE"/>
    <property type="match status" value="1"/>
</dbReference>
<keyword evidence="4" id="KW-0479">Metal-binding</keyword>
<proteinExistence type="inferred from homology"/>
<comment type="catalytic activity">
    <reaction evidence="1">
        <text>a ribonucleoside 5'-phosphate + H2O = a ribonucleoside + phosphate</text>
        <dbReference type="Rhea" id="RHEA:12484"/>
        <dbReference type="ChEBI" id="CHEBI:15377"/>
        <dbReference type="ChEBI" id="CHEBI:18254"/>
        <dbReference type="ChEBI" id="CHEBI:43474"/>
        <dbReference type="ChEBI" id="CHEBI:58043"/>
        <dbReference type="EC" id="3.1.3.5"/>
    </reaction>
</comment>
<dbReference type="OrthoDB" id="10014216at2759"/>
<dbReference type="GO" id="GO:0000287">
    <property type="term" value="F:magnesium ion binding"/>
    <property type="evidence" value="ECO:0007669"/>
    <property type="project" value="InterPro"/>
</dbReference>
<evidence type="ECO:0000313" key="9">
    <source>
        <dbReference type="EMBL" id="ORX55768.1"/>
    </source>
</evidence>
<dbReference type="InterPro" id="IPR006434">
    <property type="entry name" value="Pyrimidine_nucleotidase_eu"/>
</dbReference>
<dbReference type="EMBL" id="MCGT01000011">
    <property type="protein sequence ID" value="ORX55768.1"/>
    <property type="molecule type" value="Genomic_DNA"/>
</dbReference>
<dbReference type="GO" id="GO:0005737">
    <property type="term" value="C:cytoplasm"/>
    <property type="evidence" value="ECO:0007669"/>
    <property type="project" value="InterPro"/>
</dbReference>
<evidence type="ECO:0000256" key="8">
    <source>
        <dbReference type="SAM" id="MobiDB-lite"/>
    </source>
</evidence>
<keyword evidence="6 9" id="KW-0378">Hydrolase</keyword>
<evidence type="ECO:0000256" key="4">
    <source>
        <dbReference type="ARBA" id="ARBA00022723"/>
    </source>
</evidence>
<dbReference type="FunFam" id="1.10.150.340:FF:000001">
    <property type="entry name" value="Cytosolic 5-nucleotidase 3-like"/>
    <property type="match status" value="1"/>
</dbReference>
<dbReference type="EC" id="3.1.3.5" evidence="3"/>
<dbReference type="GO" id="GO:0000166">
    <property type="term" value="F:nucleotide binding"/>
    <property type="evidence" value="ECO:0007669"/>
    <property type="project" value="UniProtKB-KW"/>
</dbReference>
<feature type="region of interest" description="Disordered" evidence="8">
    <location>
        <begin position="1"/>
        <end position="22"/>
    </location>
</feature>
<sequence length="135" mass="15665">MSRHWVRNKTTDALERNSSSHGVPARYDKLGTEFKKETARLYNTYYPIEIDKSMAFEDKVPHMIKWWQQAHEILLAQNLTRQDIVSMVGQVNIELRPGLDKVLARCCDTQVPFLVFSAGIGNIIEEILKRQSLLY</sequence>
<reference evidence="9 10" key="1">
    <citation type="submission" date="2016-07" db="EMBL/GenBank/DDBJ databases">
        <title>Pervasive Adenine N6-methylation of Active Genes in Fungi.</title>
        <authorList>
            <consortium name="DOE Joint Genome Institute"/>
            <person name="Mondo S.J."/>
            <person name="Dannebaum R.O."/>
            <person name="Kuo R.C."/>
            <person name="Labutti K."/>
            <person name="Haridas S."/>
            <person name="Kuo A."/>
            <person name="Salamov A."/>
            <person name="Ahrendt S.R."/>
            <person name="Lipzen A."/>
            <person name="Sullivan W."/>
            <person name="Andreopoulos W.B."/>
            <person name="Clum A."/>
            <person name="Lindquist E."/>
            <person name="Daum C."/>
            <person name="Ramamoorthy G.K."/>
            <person name="Gryganskyi A."/>
            <person name="Culley D."/>
            <person name="Magnuson J.K."/>
            <person name="James T.Y."/>
            <person name="O'Malley M.A."/>
            <person name="Stajich J.E."/>
            <person name="Spatafora J.W."/>
            <person name="Visel A."/>
            <person name="Grigoriev I.V."/>
        </authorList>
    </citation>
    <scope>NUCLEOTIDE SEQUENCE [LARGE SCALE GENOMIC DNA]</scope>
    <source>
        <strain evidence="9 10">NRRL 3301</strain>
    </source>
</reference>
<accession>A0A1X2GK81</accession>
<evidence type="ECO:0000256" key="1">
    <source>
        <dbReference type="ARBA" id="ARBA00000815"/>
    </source>
</evidence>
<dbReference type="Gene3D" id="1.10.150.340">
    <property type="entry name" value="Pyrimidine 5'-nucleotidase (UMPH-1), N-terminal domain"/>
    <property type="match status" value="1"/>
</dbReference>
<dbReference type="SUPFAM" id="SSF56784">
    <property type="entry name" value="HAD-like"/>
    <property type="match status" value="1"/>
</dbReference>
<keyword evidence="7" id="KW-0460">Magnesium</keyword>
<evidence type="ECO:0000256" key="3">
    <source>
        <dbReference type="ARBA" id="ARBA00012643"/>
    </source>
</evidence>
<comment type="similarity">
    <text evidence="2">Belongs to the pyrimidine 5'-nucleotidase family.</text>
</comment>
<evidence type="ECO:0000256" key="6">
    <source>
        <dbReference type="ARBA" id="ARBA00022801"/>
    </source>
</evidence>
<comment type="caution">
    <text evidence="9">The sequence shown here is derived from an EMBL/GenBank/DDBJ whole genome shotgun (WGS) entry which is preliminary data.</text>
</comment>
<evidence type="ECO:0000256" key="2">
    <source>
        <dbReference type="ARBA" id="ARBA00008389"/>
    </source>
</evidence>
<dbReference type="AlphaFoldDB" id="A0A1X2GK81"/>
<gene>
    <name evidence="9" type="ORF">DM01DRAFT_306360</name>
</gene>
<evidence type="ECO:0000256" key="7">
    <source>
        <dbReference type="ARBA" id="ARBA00022842"/>
    </source>
</evidence>
<evidence type="ECO:0000256" key="5">
    <source>
        <dbReference type="ARBA" id="ARBA00022741"/>
    </source>
</evidence>